<comment type="caution">
    <text evidence="6">The sequence shown here is derived from an EMBL/GenBank/DDBJ whole genome shotgun (WGS) entry which is preliminary data.</text>
</comment>
<accession>A0AAV9TP59</accession>
<keyword evidence="5" id="KW-0472">Membrane</keyword>
<comment type="subcellular location">
    <subcellularLocation>
        <location evidence="1">Membrane</location>
        <topology evidence="1">Multi-pass membrane protein</topology>
    </subcellularLocation>
</comment>
<feature type="transmembrane region" description="Helical" evidence="5">
    <location>
        <begin position="123"/>
        <end position="141"/>
    </location>
</feature>
<dbReference type="Gene3D" id="1.20.1250.20">
    <property type="entry name" value="MFS general substrate transporter like domains"/>
    <property type="match status" value="1"/>
</dbReference>
<evidence type="ECO:0000256" key="2">
    <source>
        <dbReference type="ARBA" id="ARBA00006727"/>
    </source>
</evidence>
<feature type="transmembrane region" description="Helical" evidence="5">
    <location>
        <begin position="344"/>
        <end position="369"/>
    </location>
</feature>
<feature type="transmembrane region" description="Helical" evidence="5">
    <location>
        <begin position="253"/>
        <end position="271"/>
    </location>
</feature>
<evidence type="ECO:0000256" key="5">
    <source>
        <dbReference type="SAM" id="Phobius"/>
    </source>
</evidence>
<proteinExistence type="inferred from homology"/>
<evidence type="ECO:0000313" key="7">
    <source>
        <dbReference type="Proteomes" id="UP001327957"/>
    </source>
</evidence>
<feature type="transmembrane region" description="Helical" evidence="5">
    <location>
        <begin position="93"/>
        <end position="116"/>
    </location>
</feature>
<name>A0AAV9TP59_9PEZI</name>
<feature type="transmembrane region" description="Helical" evidence="5">
    <location>
        <begin position="418"/>
        <end position="435"/>
    </location>
</feature>
<dbReference type="InterPro" id="IPR050327">
    <property type="entry name" value="Proton-linked_MCT"/>
</dbReference>
<evidence type="ECO:0000313" key="6">
    <source>
        <dbReference type="EMBL" id="KAK6225331.1"/>
    </source>
</evidence>
<comment type="similarity">
    <text evidence="2">Belongs to the major facilitator superfamily. Monocarboxylate porter (TC 2.A.1.13) family.</text>
</comment>
<comment type="similarity">
    <text evidence="3">Belongs to the actin family.</text>
</comment>
<protein>
    <submittedName>
        <fullName evidence="6">Major facilitator superfamily transporter</fullName>
    </submittedName>
</protein>
<dbReference type="AlphaFoldDB" id="A0AAV9TP59"/>
<feature type="region of interest" description="Disordered" evidence="4">
    <location>
        <begin position="1"/>
        <end position="37"/>
    </location>
</feature>
<dbReference type="InterPro" id="IPR004000">
    <property type="entry name" value="Actin"/>
</dbReference>
<feature type="transmembrane region" description="Helical" evidence="5">
    <location>
        <begin position="381"/>
        <end position="398"/>
    </location>
</feature>
<dbReference type="CDD" id="cd17352">
    <property type="entry name" value="MFS_MCT_SLC16"/>
    <property type="match status" value="1"/>
</dbReference>
<reference evidence="6 7" key="1">
    <citation type="submission" date="2023-04" db="EMBL/GenBank/DDBJ databases">
        <title>Colletotrichum tabacum stain YC1 causing leaf anthracnose on Nicotiana tabacum(L.) cv.</title>
        <authorList>
            <person name="Ji Z."/>
            <person name="Wang M."/>
            <person name="Zhang J."/>
            <person name="Wang N."/>
            <person name="Zhou Z."/>
        </authorList>
    </citation>
    <scope>NUCLEOTIDE SEQUENCE [LARGE SCALE GENOMIC DNA]</scope>
    <source>
        <strain evidence="6 7">YC1</strain>
    </source>
</reference>
<dbReference type="PANTHER" id="PTHR11360">
    <property type="entry name" value="MONOCARBOXYLATE TRANSPORTER"/>
    <property type="match status" value="1"/>
</dbReference>
<dbReference type="SUPFAM" id="SSF103473">
    <property type="entry name" value="MFS general substrate transporter"/>
    <property type="match status" value="1"/>
</dbReference>
<dbReference type="EMBL" id="JASAOK010000002">
    <property type="protein sequence ID" value="KAK6225331.1"/>
    <property type="molecule type" value="Genomic_DNA"/>
</dbReference>
<dbReference type="InterPro" id="IPR011701">
    <property type="entry name" value="MFS"/>
</dbReference>
<dbReference type="GO" id="GO:0022857">
    <property type="term" value="F:transmembrane transporter activity"/>
    <property type="evidence" value="ECO:0007669"/>
    <property type="project" value="InterPro"/>
</dbReference>
<dbReference type="Gene3D" id="3.90.640.10">
    <property type="entry name" value="Actin, Chain A, domain 4"/>
    <property type="match status" value="1"/>
</dbReference>
<dbReference type="FunFam" id="3.30.420.40:FF:000058">
    <property type="entry name" value="Putative actin-related protein 5"/>
    <property type="match status" value="1"/>
</dbReference>
<feature type="transmembrane region" description="Helical" evidence="5">
    <location>
        <begin position="212"/>
        <end position="232"/>
    </location>
</feature>
<evidence type="ECO:0000256" key="3">
    <source>
        <dbReference type="RuleBase" id="RU000487"/>
    </source>
</evidence>
<evidence type="ECO:0000256" key="1">
    <source>
        <dbReference type="ARBA" id="ARBA00004141"/>
    </source>
</evidence>
<dbReference type="Pfam" id="PF00022">
    <property type="entry name" value="Actin"/>
    <property type="match status" value="1"/>
</dbReference>
<sequence length="785" mass="85416">MAIAKSQESDSEAVSQINMPPDGEKGQATPPASDGEPAQGVAAELVMDQGVVAWLQVLGSWILFANTWGLSNSFGVFQAYYSNELLPDTNPSTIAWIGSIQIFLMMLIGVCAGWLLDAGYLRFILVCGTTMTSLGLFMLSLCTQYWQILLAQAFCVGMGSGLLGLTCVAVIPLYFQRRRMVATGIAATGSSLAGIVYPIMERRLIASIGFPWAVRVFAFIVTGSLLVCIAIMRLRPNLKRRGALFRLKHFQDVPYVTFCIAFALMIGSVYVPFFYVDAYAIRLGVDPDTSFYILSAMNAASLLGRLAPNWLADKYGGMTIMLPCCLGSAVVLFLFRFAHDLPGLVAVSIVYGFVSGGMVSLPPATIANLTDDLSEYGTRMGMGYTIASIGALIGNPIGGAAQKPRGDGVAEVQREFEGTWIFAGGFMLAAVFSMPPESQRVHRQLTGRQSVYNVGHAVNLDHPHGSLRRARHPIDAGGYVTNWEDVETVWKHIFSELGASVPLSHPILMTEPVHVPDGQRQRLASHVFESLSAPAYYTAVPALLATYAANLPTALVVDSGFAGTATVPVYEHTPIRERARRNDVGGQAIDDWLRLNLTTGDPGLELPSNSAWEDVVRLFKFERCRVAQDFERELTGWTRRREAGDGEVWELPDGGKVKLDRPLGWLAGELLLNPGILGLDTGGLQHDVLNVVRRCDGSLREGLYGNILLAGGNSMFPGFGSRLRRYLEETEGKGTKVNVVAPRNRAYSAWVGGSMLSELSAFRRMCISRAEYEEVGPGIVNRKCL</sequence>
<keyword evidence="5" id="KW-1133">Transmembrane helix</keyword>
<feature type="transmembrane region" description="Helical" evidence="5">
    <location>
        <begin position="57"/>
        <end position="81"/>
    </location>
</feature>
<gene>
    <name evidence="6" type="ORF">QIS74_01378</name>
</gene>
<keyword evidence="5" id="KW-0812">Transmembrane</keyword>
<dbReference type="InterPro" id="IPR036259">
    <property type="entry name" value="MFS_trans_sf"/>
</dbReference>
<organism evidence="6 7">
    <name type="scientific">Colletotrichum tabaci</name>
    <dbReference type="NCBI Taxonomy" id="1209068"/>
    <lineage>
        <taxon>Eukaryota</taxon>
        <taxon>Fungi</taxon>
        <taxon>Dikarya</taxon>
        <taxon>Ascomycota</taxon>
        <taxon>Pezizomycotina</taxon>
        <taxon>Sordariomycetes</taxon>
        <taxon>Hypocreomycetidae</taxon>
        <taxon>Glomerellales</taxon>
        <taxon>Glomerellaceae</taxon>
        <taxon>Colletotrichum</taxon>
        <taxon>Colletotrichum destructivum species complex</taxon>
    </lineage>
</organism>
<feature type="transmembrane region" description="Helical" evidence="5">
    <location>
        <begin position="181"/>
        <end position="200"/>
    </location>
</feature>
<dbReference type="Proteomes" id="UP001327957">
    <property type="component" value="Unassembled WGS sequence"/>
</dbReference>
<dbReference type="SUPFAM" id="SSF53067">
    <property type="entry name" value="Actin-like ATPase domain"/>
    <property type="match status" value="2"/>
</dbReference>
<feature type="transmembrane region" description="Helical" evidence="5">
    <location>
        <begin position="147"/>
        <end position="174"/>
    </location>
</feature>
<dbReference type="PANTHER" id="PTHR11360:SF234">
    <property type="entry name" value="MFS-TYPE TRANSPORTER DBAD-RELATED"/>
    <property type="match status" value="1"/>
</dbReference>
<feature type="transmembrane region" description="Helical" evidence="5">
    <location>
        <begin position="320"/>
        <end position="338"/>
    </location>
</feature>
<keyword evidence="7" id="KW-1185">Reference proteome</keyword>
<dbReference type="SMART" id="SM00268">
    <property type="entry name" value="ACTIN"/>
    <property type="match status" value="1"/>
</dbReference>
<dbReference type="Pfam" id="PF07690">
    <property type="entry name" value="MFS_1"/>
    <property type="match status" value="1"/>
</dbReference>
<dbReference type="InterPro" id="IPR043129">
    <property type="entry name" value="ATPase_NBD"/>
</dbReference>
<evidence type="ECO:0000256" key="4">
    <source>
        <dbReference type="SAM" id="MobiDB-lite"/>
    </source>
</evidence>
<dbReference type="Gene3D" id="3.30.420.40">
    <property type="match status" value="2"/>
</dbReference>
<dbReference type="GO" id="GO:0016020">
    <property type="term" value="C:membrane"/>
    <property type="evidence" value="ECO:0007669"/>
    <property type="project" value="UniProtKB-SubCell"/>
</dbReference>